<dbReference type="Gene3D" id="1.10.510.10">
    <property type="entry name" value="Transferase(Phosphotransferase) domain 1"/>
    <property type="match status" value="1"/>
</dbReference>
<feature type="domain" description="Protein kinase" evidence="1">
    <location>
        <begin position="283"/>
        <end position="602"/>
    </location>
</feature>
<dbReference type="SUPFAM" id="SSF56112">
    <property type="entry name" value="Protein kinase-like (PK-like)"/>
    <property type="match status" value="1"/>
</dbReference>
<dbReference type="GO" id="GO:0004672">
    <property type="term" value="F:protein kinase activity"/>
    <property type="evidence" value="ECO:0007669"/>
    <property type="project" value="InterPro"/>
</dbReference>
<proteinExistence type="predicted"/>
<dbReference type="Proteomes" id="UP000701801">
    <property type="component" value="Unassembled WGS sequence"/>
</dbReference>
<organism evidence="2 3">
    <name type="scientific">Hymenoscyphus albidus</name>
    <dbReference type="NCBI Taxonomy" id="595503"/>
    <lineage>
        <taxon>Eukaryota</taxon>
        <taxon>Fungi</taxon>
        <taxon>Dikarya</taxon>
        <taxon>Ascomycota</taxon>
        <taxon>Pezizomycotina</taxon>
        <taxon>Leotiomycetes</taxon>
        <taxon>Helotiales</taxon>
        <taxon>Helotiaceae</taxon>
        <taxon>Hymenoscyphus</taxon>
    </lineage>
</organism>
<dbReference type="PANTHER" id="PTHR37542:SF3">
    <property type="entry name" value="PRION-INHIBITION AND PROPAGATION HELO DOMAIN-CONTAINING PROTEIN"/>
    <property type="match status" value="1"/>
</dbReference>
<sequence length="617" mass="69163">MADERAMITDFEERTRDSWTSLGGYDTVAALLIYWAEDDLNVKPEVERLEDLLRRHADNADETAPAGYSEWRALEQGGPSINWFEIQPSLYAAEGDVLVILDCCHAALRTSGTKKGKMEVLAASASGSRVPAPGRLSFTSVLIRQIRKRLQSRQGFSLRWLHKHLWDDTTHPGLTETPIYFDLSEHDERSIILSPLIARPPEGFAKKRAVPAAYVILTVSLADDPTGLQIANWLRSFPPPTAQDVDIEALVLKARKIEGLKNIESLFTGSILGKISRSAQVEITERLSALSGAVSDAATVAATTVTGPSYAKRAINELETNVSAVCDAIEGSLLLDSNVDLEAAVRDEVSITIGATQALNLRQYLLGKYKIPDTPEIPRISINFKPSTQAWKKKRFRYGFIEEKPVIVETFQVPLEARVHLASTLGIAVENLHRVGWLHKELKSENVLFFKKSVPRNMEGRADTINSPDRMEDFGHPWLLGFEYSRAEEAATHLESDYSLVNNAYRHPERWGKPTVKFERSHDVYALGILLLEVAFWKPIQQFRELKNTKVNPWVVKEDLLKRVNQDCPHMVGQNFSDAIDTCFQFKELTSGLNEFEAHKVLKEKILGKLQKAAGNL</sequence>
<dbReference type="InterPro" id="IPR011009">
    <property type="entry name" value="Kinase-like_dom_sf"/>
</dbReference>
<evidence type="ECO:0000313" key="3">
    <source>
        <dbReference type="Proteomes" id="UP000701801"/>
    </source>
</evidence>
<dbReference type="GO" id="GO:0005524">
    <property type="term" value="F:ATP binding"/>
    <property type="evidence" value="ECO:0007669"/>
    <property type="project" value="InterPro"/>
</dbReference>
<dbReference type="PANTHER" id="PTHR37542">
    <property type="entry name" value="HELO DOMAIN-CONTAINING PROTEIN-RELATED"/>
    <property type="match status" value="1"/>
</dbReference>
<name>A0A9N9LPG3_9HELO</name>
<comment type="caution">
    <text evidence="2">The sequence shown here is derived from an EMBL/GenBank/DDBJ whole genome shotgun (WGS) entry which is preliminary data.</text>
</comment>
<dbReference type="InterPro" id="IPR000719">
    <property type="entry name" value="Prot_kinase_dom"/>
</dbReference>
<evidence type="ECO:0000259" key="1">
    <source>
        <dbReference type="PROSITE" id="PS50011"/>
    </source>
</evidence>
<dbReference type="AlphaFoldDB" id="A0A9N9LPG3"/>
<accession>A0A9N9LPG3</accession>
<dbReference type="InterPro" id="IPR056002">
    <property type="entry name" value="DUF7580"/>
</dbReference>
<gene>
    <name evidence="2" type="ORF">HYALB_00011138</name>
</gene>
<keyword evidence="3" id="KW-1185">Reference proteome</keyword>
<dbReference type="EMBL" id="CAJVRM010000166">
    <property type="protein sequence ID" value="CAG8976207.1"/>
    <property type="molecule type" value="Genomic_DNA"/>
</dbReference>
<evidence type="ECO:0000313" key="2">
    <source>
        <dbReference type="EMBL" id="CAG8976207.1"/>
    </source>
</evidence>
<dbReference type="OrthoDB" id="1911848at2759"/>
<reference evidence="2" key="1">
    <citation type="submission" date="2021-07" db="EMBL/GenBank/DDBJ databases">
        <authorList>
            <person name="Durling M."/>
        </authorList>
    </citation>
    <scope>NUCLEOTIDE SEQUENCE</scope>
</reference>
<protein>
    <recommendedName>
        <fullName evidence="1">Protein kinase domain-containing protein</fullName>
    </recommendedName>
</protein>
<dbReference type="PROSITE" id="PS50011">
    <property type="entry name" value="PROTEIN_KINASE_DOM"/>
    <property type="match status" value="1"/>
</dbReference>
<dbReference type="Pfam" id="PF24476">
    <property type="entry name" value="DUF7580"/>
    <property type="match status" value="1"/>
</dbReference>